<keyword evidence="3" id="KW-1185">Reference proteome</keyword>
<name>G2LFR3_CHLTF</name>
<sequence length="53" mass="5845">MQQGESHEHDRGRIRFVGRKRQNLSPTYFAPGTSRNENPCAEPAAPLPAPLTG</sequence>
<organism evidence="2 3">
    <name type="scientific">Chloracidobacterium thermophilum (strain B)</name>
    <dbReference type="NCBI Taxonomy" id="981222"/>
    <lineage>
        <taxon>Bacteria</taxon>
        <taxon>Pseudomonadati</taxon>
        <taxon>Acidobacteriota</taxon>
        <taxon>Terriglobia</taxon>
        <taxon>Terriglobales</taxon>
        <taxon>Acidobacteriaceae</taxon>
        <taxon>Chloracidobacterium</taxon>
    </lineage>
</organism>
<dbReference type="EMBL" id="CP002514">
    <property type="protein sequence ID" value="AEP11707.1"/>
    <property type="molecule type" value="Genomic_DNA"/>
</dbReference>
<dbReference type="Proteomes" id="UP000006791">
    <property type="component" value="Chromosome 1"/>
</dbReference>
<feature type="region of interest" description="Disordered" evidence="1">
    <location>
        <begin position="1"/>
        <end position="53"/>
    </location>
</feature>
<evidence type="ECO:0000313" key="3">
    <source>
        <dbReference type="Proteomes" id="UP000006791"/>
    </source>
</evidence>
<dbReference type="KEGG" id="ctm:Cabther_A0950"/>
<dbReference type="HOGENOM" id="CLU_3059909_0_0_0"/>
<reference evidence="2 3" key="1">
    <citation type="journal article" date="2012" name="Environ. Microbiol.">
        <title>Complete genome of Candidatus Chloracidobacterium thermophilum, a chlorophyll-based photoheterotroph belonging to the phylum Acidobacteria.</title>
        <authorList>
            <person name="Garcia Costas A.M."/>
            <person name="Liu Z."/>
            <person name="Tomsho L.P."/>
            <person name="Schuster S.C."/>
            <person name="Ward D.M."/>
            <person name="Bryant D.A."/>
        </authorList>
    </citation>
    <scope>NUCLEOTIDE SEQUENCE [LARGE SCALE GENOMIC DNA]</scope>
    <source>
        <strain evidence="2 3">B</strain>
    </source>
</reference>
<dbReference type="AlphaFoldDB" id="G2LFR3"/>
<feature type="compositionally biased region" description="Basic and acidic residues" evidence="1">
    <location>
        <begin position="1"/>
        <end position="13"/>
    </location>
</feature>
<protein>
    <submittedName>
        <fullName evidence="2">Uncharacterized protein</fullName>
    </submittedName>
</protein>
<gene>
    <name evidence="2" type="ordered locus">Cabther_A0950</name>
</gene>
<evidence type="ECO:0000256" key="1">
    <source>
        <dbReference type="SAM" id="MobiDB-lite"/>
    </source>
</evidence>
<evidence type="ECO:0000313" key="2">
    <source>
        <dbReference type="EMBL" id="AEP11707.1"/>
    </source>
</evidence>
<proteinExistence type="predicted"/>
<accession>G2LFR3</accession>